<evidence type="ECO:0000313" key="9">
    <source>
        <dbReference type="EMBL" id="GIY42040.1"/>
    </source>
</evidence>
<feature type="region of interest" description="Disordered" evidence="6">
    <location>
        <begin position="1"/>
        <end position="22"/>
    </location>
</feature>
<comment type="similarity">
    <text evidence="2">Belongs to the major facilitator superfamily. MFSD6 family.</text>
</comment>
<dbReference type="InterPro" id="IPR036259">
    <property type="entry name" value="MFS_trans_sf"/>
</dbReference>
<dbReference type="Pfam" id="PF12832">
    <property type="entry name" value="MFS_1_like"/>
    <property type="match status" value="1"/>
</dbReference>
<dbReference type="Proteomes" id="UP001054945">
    <property type="component" value="Unassembled WGS sequence"/>
</dbReference>
<comment type="caution">
    <text evidence="9">The sequence shown here is derived from an EMBL/GenBank/DDBJ whole genome shotgun (WGS) entry which is preliminary data.</text>
</comment>
<evidence type="ECO:0000256" key="3">
    <source>
        <dbReference type="ARBA" id="ARBA00022692"/>
    </source>
</evidence>
<evidence type="ECO:0000256" key="7">
    <source>
        <dbReference type="SAM" id="Phobius"/>
    </source>
</evidence>
<dbReference type="AlphaFoldDB" id="A0AAV4T7D4"/>
<proteinExistence type="inferred from homology"/>
<keyword evidence="3 7" id="KW-0812">Transmembrane</keyword>
<dbReference type="PANTHER" id="PTHR16172:SF30">
    <property type="entry name" value="SUGAR BABY, ISOFORM C"/>
    <property type="match status" value="1"/>
</dbReference>
<dbReference type="Gene3D" id="1.20.1250.20">
    <property type="entry name" value="MFS general substrate transporter like domains"/>
    <property type="match status" value="1"/>
</dbReference>
<feature type="transmembrane region" description="Helical" evidence="7">
    <location>
        <begin position="71"/>
        <end position="90"/>
    </location>
</feature>
<feature type="transmembrane region" description="Helical" evidence="7">
    <location>
        <begin position="42"/>
        <end position="59"/>
    </location>
</feature>
<gene>
    <name evidence="9" type="primary">AVEN_162863_1</name>
    <name evidence="9" type="ORF">CEXT_115821</name>
</gene>
<evidence type="ECO:0000259" key="8">
    <source>
        <dbReference type="Pfam" id="PF12832"/>
    </source>
</evidence>
<dbReference type="InterPro" id="IPR024989">
    <property type="entry name" value="MFS_assoc_dom"/>
</dbReference>
<keyword evidence="10" id="KW-1185">Reference proteome</keyword>
<dbReference type="EMBL" id="BPLR01010794">
    <property type="protein sequence ID" value="GIY42040.1"/>
    <property type="molecule type" value="Genomic_DNA"/>
</dbReference>
<evidence type="ECO:0000256" key="5">
    <source>
        <dbReference type="ARBA" id="ARBA00023136"/>
    </source>
</evidence>
<evidence type="ECO:0000256" key="4">
    <source>
        <dbReference type="ARBA" id="ARBA00022989"/>
    </source>
</evidence>
<accession>A0AAV4T7D4</accession>
<evidence type="ECO:0000256" key="6">
    <source>
        <dbReference type="SAM" id="MobiDB-lite"/>
    </source>
</evidence>
<comment type="subcellular location">
    <subcellularLocation>
        <location evidence="1">Membrane</location>
        <topology evidence="1">Multi-pass membrane protein</topology>
    </subcellularLocation>
</comment>
<evidence type="ECO:0000256" key="1">
    <source>
        <dbReference type="ARBA" id="ARBA00004141"/>
    </source>
</evidence>
<name>A0AAV4T7D4_CAEEX</name>
<keyword evidence="5 7" id="KW-0472">Membrane</keyword>
<dbReference type="SUPFAM" id="SSF103473">
    <property type="entry name" value="MFS general substrate transporter"/>
    <property type="match status" value="1"/>
</dbReference>
<sequence>MLAFKRLSEPMEPLGVEETKPTESLDVTETKPTFRKLLPIKAHYLMIFGGSSAIYPYIYIYAKQLGITADVIGYITAFLWCSTVITRPILGGLADHFQKFKLVLVSMLMISITTDLGLSFIPQPPQDTTSNSTTNTSVVCYHNNSYQIQYDTDTCNSRCALKCIFSCSLCEKYDDACVGSNSSYFVQSGYLEDSSICVENRIAKCVKDVVKIGCNSTNANSTVDDIPVIQKRSSTSRTFHCFRLYFSLYAKQLLNP</sequence>
<evidence type="ECO:0000256" key="2">
    <source>
        <dbReference type="ARBA" id="ARBA00005241"/>
    </source>
</evidence>
<keyword evidence="4 7" id="KW-1133">Transmembrane helix</keyword>
<feature type="domain" description="Major facilitator superfamily associated" evidence="8">
    <location>
        <begin position="39"/>
        <end position="155"/>
    </location>
</feature>
<dbReference type="GO" id="GO:0016020">
    <property type="term" value="C:membrane"/>
    <property type="evidence" value="ECO:0007669"/>
    <property type="project" value="UniProtKB-SubCell"/>
</dbReference>
<protein>
    <submittedName>
        <fullName evidence="9">MFS domain-containing protein</fullName>
    </submittedName>
</protein>
<dbReference type="InterPro" id="IPR051717">
    <property type="entry name" value="MFS_MFSD6"/>
</dbReference>
<reference evidence="9 10" key="1">
    <citation type="submission" date="2021-06" db="EMBL/GenBank/DDBJ databases">
        <title>Caerostris extrusa draft genome.</title>
        <authorList>
            <person name="Kono N."/>
            <person name="Arakawa K."/>
        </authorList>
    </citation>
    <scope>NUCLEOTIDE SEQUENCE [LARGE SCALE GENOMIC DNA]</scope>
</reference>
<evidence type="ECO:0000313" key="10">
    <source>
        <dbReference type="Proteomes" id="UP001054945"/>
    </source>
</evidence>
<feature type="transmembrane region" description="Helical" evidence="7">
    <location>
        <begin position="102"/>
        <end position="121"/>
    </location>
</feature>
<organism evidence="9 10">
    <name type="scientific">Caerostris extrusa</name>
    <name type="common">Bark spider</name>
    <name type="synonym">Caerostris bankana</name>
    <dbReference type="NCBI Taxonomy" id="172846"/>
    <lineage>
        <taxon>Eukaryota</taxon>
        <taxon>Metazoa</taxon>
        <taxon>Ecdysozoa</taxon>
        <taxon>Arthropoda</taxon>
        <taxon>Chelicerata</taxon>
        <taxon>Arachnida</taxon>
        <taxon>Araneae</taxon>
        <taxon>Araneomorphae</taxon>
        <taxon>Entelegynae</taxon>
        <taxon>Araneoidea</taxon>
        <taxon>Araneidae</taxon>
        <taxon>Caerostris</taxon>
    </lineage>
</organism>
<dbReference type="PANTHER" id="PTHR16172">
    <property type="entry name" value="MAJOR FACILITATOR SUPERFAMILY DOMAIN-CONTAINING PROTEIN 6-LIKE"/>
    <property type="match status" value="1"/>
</dbReference>